<sequence length="94" mass="11040">MRKYEAVYIFAPATEEEKRTQILDRFKGIIEENGSISNIDEWGNRKLAYLIDDIGEGYYVLINFEAQPEVIQELNRIAKISDSIMRHMIIKEDE</sequence>
<dbReference type="PANTHER" id="PTHR21011">
    <property type="entry name" value="MITOCHONDRIAL 28S RIBOSOMAL PROTEIN S6"/>
    <property type="match status" value="1"/>
</dbReference>
<organism evidence="5 6">
    <name type="scientific">Tissierella creatinophila DSM 6911</name>
    <dbReference type="NCBI Taxonomy" id="1123403"/>
    <lineage>
        <taxon>Bacteria</taxon>
        <taxon>Bacillati</taxon>
        <taxon>Bacillota</taxon>
        <taxon>Tissierellia</taxon>
        <taxon>Tissierellales</taxon>
        <taxon>Tissierellaceae</taxon>
        <taxon>Tissierella</taxon>
    </lineage>
</organism>
<name>A0A1U7M7W3_TISCR</name>
<dbReference type="Pfam" id="PF01250">
    <property type="entry name" value="Ribosomal_S6"/>
    <property type="match status" value="1"/>
</dbReference>
<dbReference type="GO" id="GO:0070181">
    <property type="term" value="F:small ribosomal subunit rRNA binding"/>
    <property type="evidence" value="ECO:0007669"/>
    <property type="project" value="TreeGrafter"/>
</dbReference>
<dbReference type="InterPro" id="IPR000529">
    <property type="entry name" value="Ribosomal_bS6"/>
</dbReference>
<accession>A0A1U7M7W3</accession>
<comment type="caution">
    <text evidence="5">The sequence shown here is derived from an EMBL/GenBank/DDBJ whole genome shotgun (WGS) entry which is preliminary data.</text>
</comment>
<dbReference type="NCBIfam" id="TIGR00166">
    <property type="entry name" value="S6"/>
    <property type="match status" value="1"/>
</dbReference>
<keyword evidence="4" id="KW-0699">rRNA-binding</keyword>
<dbReference type="InterPro" id="IPR035980">
    <property type="entry name" value="Ribosomal_bS6_sf"/>
</dbReference>
<evidence type="ECO:0000256" key="2">
    <source>
        <dbReference type="ARBA" id="ARBA00035104"/>
    </source>
</evidence>
<dbReference type="GO" id="GO:0006412">
    <property type="term" value="P:translation"/>
    <property type="evidence" value="ECO:0007669"/>
    <property type="project" value="UniProtKB-UniRule"/>
</dbReference>
<comment type="function">
    <text evidence="2 4">Binds together with bS18 to 16S ribosomal RNA.</text>
</comment>
<dbReference type="EMBL" id="LTDM01000007">
    <property type="protein sequence ID" value="OLS03424.1"/>
    <property type="molecule type" value="Genomic_DNA"/>
</dbReference>
<proteinExistence type="inferred from homology"/>
<protein>
    <recommendedName>
        <fullName evidence="3 4">Small ribosomal subunit protein bS6</fullName>
    </recommendedName>
</protein>
<dbReference type="Proteomes" id="UP000186112">
    <property type="component" value="Unassembled WGS sequence"/>
</dbReference>
<dbReference type="OrthoDB" id="9812702at2"/>
<gene>
    <name evidence="4 5" type="primary">rpsF</name>
    <name evidence="5" type="ORF">TICRE_05360</name>
</gene>
<reference evidence="5 6" key="1">
    <citation type="submission" date="2016-02" db="EMBL/GenBank/DDBJ databases">
        <title>Genome sequence of Tissierella creatinophila DSM 6911.</title>
        <authorList>
            <person name="Poehlein A."/>
            <person name="Daniel R."/>
        </authorList>
    </citation>
    <scope>NUCLEOTIDE SEQUENCE [LARGE SCALE GENOMIC DNA]</scope>
    <source>
        <strain evidence="5 6">DSM 6911</strain>
    </source>
</reference>
<evidence type="ECO:0000256" key="3">
    <source>
        <dbReference type="ARBA" id="ARBA00035294"/>
    </source>
</evidence>
<evidence type="ECO:0000256" key="4">
    <source>
        <dbReference type="HAMAP-Rule" id="MF_00360"/>
    </source>
</evidence>
<dbReference type="CDD" id="cd00473">
    <property type="entry name" value="bS6"/>
    <property type="match status" value="1"/>
</dbReference>
<dbReference type="Gene3D" id="3.30.70.60">
    <property type="match status" value="1"/>
</dbReference>
<dbReference type="GO" id="GO:0005737">
    <property type="term" value="C:cytoplasm"/>
    <property type="evidence" value="ECO:0007669"/>
    <property type="project" value="UniProtKB-ARBA"/>
</dbReference>
<dbReference type="PANTHER" id="PTHR21011:SF1">
    <property type="entry name" value="SMALL RIBOSOMAL SUBUNIT PROTEIN BS6M"/>
    <property type="match status" value="1"/>
</dbReference>
<dbReference type="InterPro" id="IPR014717">
    <property type="entry name" value="Transl_elong_EF1B/ribsomal_bS6"/>
</dbReference>
<evidence type="ECO:0000313" key="5">
    <source>
        <dbReference type="EMBL" id="OLS03424.1"/>
    </source>
</evidence>
<comment type="similarity">
    <text evidence="1 4">Belongs to the bacterial ribosomal protein bS6 family.</text>
</comment>
<dbReference type="AlphaFoldDB" id="A0A1U7M7W3"/>
<keyword evidence="4 5" id="KW-0689">Ribosomal protein</keyword>
<evidence type="ECO:0000313" key="6">
    <source>
        <dbReference type="Proteomes" id="UP000186112"/>
    </source>
</evidence>
<keyword evidence="4" id="KW-0687">Ribonucleoprotein</keyword>
<dbReference type="GO" id="GO:0003735">
    <property type="term" value="F:structural constituent of ribosome"/>
    <property type="evidence" value="ECO:0007669"/>
    <property type="project" value="InterPro"/>
</dbReference>
<dbReference type="InterPro" id="IPR020814">
    <property type="entry name" value="Ribosomal_S6_plastid/chlpt"/>
</dbReference>
<dbReference type="HAMAP" id="MF_00360">
    <property type="entry name" value="Ribosomal_bS6"/>
    <property type="match status" value="1"/>
</dbReference>
<dbReference type="GO" id="GO:0005840">
    <property type="term" value="C:ribosome"/>
    <property type="evidence" value="ECO:0007669"/>
    <property type="project" value="UniProtKB-KW"/>
</dbReference>
<keyword evidence="4" id="KW-0694">RNA-binding</keyword>
<evidence type="ECO:0000256" key="1">
    <source>
        <dbReference type="ARBA" id="ARBA00009512"/>
    </source>
</evidence>
<dbReference type="SUPFAM" id="SSF54995">
    <property type="entry name" value="Ribosomal protein S6"/>
    <property type="match status" value="1"/>
</dbReference>
<keyword evidence="6" id="KW-1185">Reference proteome</keyword>
<dbReference type="GO" id="GO:1990904">
    <property type="term" value="C:ribonucleoprotein complex"/>
    <property type="evidence" value="ECO:0007669"/>
    <property type="project" value="UniProtKB-KW"/>
</dbReference>
<dbReference type="RefSeq" id="WP_075724859.1">
    <property type="nucleotide sequence ID" value="NZ_LTDM01000007.1"/>
</dbReference>